<evidence type="ECO:0000256" key="4">
    <source>
        <dbReference type="ARBA" id="ARBA00022723"/>
    </source>
</evidence>
<evidence type="ECO:0000256" key="3">
    <source>
        <dbReference type="ARBA" id="ARBA00022679"/>
    </source>
</evidence>
<reference evidence="11" key="2">
    <citation type="submission" date="2023-06" db="EMBL/GenBank/DDBJ databases">
        <authorList>
            <person name="Ma L."/>
            <person name="Liu K.-W."/>
            <person name="Li Z."/>
            <person name="Hsiao Y.-Y."/>
            <person name="Qi Y."/>
            <person name="Fu T."/>
            <person name="Tang G."/>
            <person name="Zhang D."/>
            <person name="Sun W.-H."/>
            <person name="Liu D.-K."/>
            <person name="Li Y."/>
            <person name="Chen G.-Z."/>
            <person name="Liu X.-D."/>
            <person name="Liao X.-Y."/>
            <person name="Jiang Y.-T."/>
            <person name="Yu X."/>
            <person name="Hao Y."/>
            <person name="Huang J."/>
            <person name="Zhao X.-W."/>
            <person name="Ke S."/>
            <person name="Chen Y.-Y."/>
            <person name="Wu W.-L."/>
            <person name="Hsu J.-L."/>
            <person name="Lin Y.-F."/>
            <person name="Huang M.-D."/>
            <person name="Li C.-Y."/>
            <person name="Huang L."/>
            <person name="Wang Z.-W."/>
            <person name="Zhao X."/>
            <person name="Zhong W.-Y."/>
            <person name="Peng D.-H."/>
            <person name="Ahmad S."/>
            <person name="Lan S."/>
            <person name="Zhang J.-S."/>
            <person name="Tsai W.-C."/>
            <person name="Van De Peer Y."/>
            <person name="Liu Z.-J."/>
        </authorList>
    </citation>
    <scope>NUCLEOTIDE SEQUENCE</scope>
    <source>
        <strain evidence="11">SCP</strain>
        <tissue evidence="11">Leaves</tissue>
    </source>
</reference>
<accession>A0AAV9BNW2</accession>
<dbReference type="SUPFAM" id="SSF57850">
    <property type="entry name" value="RING/U-box"/>
    <property type="match status" value="1"/>
</dbReference>
<evidence type="ECO:0000256" key="8">
    <source>
        <dbReference type="PROSITE-ProRule" id="PRU00175"/>
    </source>
</evidence>
<dbReference type="EC" id="2.3.2.27" evidence="2"/>
<dbReference type="Pfam" id="PF13639">
    <property type="entry name" value="zf-RING_2"/>
    <property type="match status" value="1"/>
</dbReference>
<dbReference type="FunFam" id="3.30.40.10:FF:000127">
    <property type="entry name" value="E3 ubiquitin-protein ligase RNF181"/>
    <property type="match status" value="1"/>
</dbReference>
<protein>
    <recommendedName>
        <fullName evidence="2">RING-type E3 ubiquitin transferase</fullName>
        <ecNumber evidence="2">2.3.2.27</ecNumber>
    </recommendedName>
</protein>
<organism evidence="11 12">
    <name type="scientific">Acorus gramineus</name>
    <name type="common">Dwarf sweet flag</name>
    <dbReference type="NCBI Taxonomy" id="55184"/>
    <lineage>
        <taxon>Eukaryota</taxon>
        <taxon>Viridiplantae</taxon>
        <taxon>Streptophyta</taxon>
        <taxon>Embryophyta</taxon>
        <taxon>Tracheophyta</taxon>
        <taxon>Spermatophyta</taxon>
        <taxon>Magnoliopsida</taxon>
        <taxon>Liliopsida</taxon>
        <taxon>Acoraceae</taxon>
        <taxon>Acorus</taxon>
    </lineage>
</organism>
<keyword evidence="4" id="KW-0479">Metal-binding</keyword>
<dbReference type="PROSITE" id="PS50089">
    <property type="entry name" value="ZF_RING_2"/>
    <property type="match status" value="1"/>
</dbReference>
<comment type="catalytic activity">
    <reaction evidence="1">
        <text>S-ubiquitinyl-[E2 ubiquitin-conjugating enzyme]-L-cysteine + [acceptor protein]-L-lysine = [E2 ubiquitin-conjugating enzyme]-L-cysteine + N(6)-ubiquitinyl-[acceptor protein]-L-lysine.</text>
        <dbReference type="EC" id="2.3.2.27"/>
    </reaction>
</comment>
<dbReference type="PANTHER" id="PTHR15710">
    <property type="entry name" value="E3 UBIQUITIN-PROTEIN LIGASE PRAJA"/>
    <property type="match status" value="1"/>
</dbReference>
<keyword evidence="5 8" id="KW-0863">Zinc-finger</keyword>
<dbReference type="InterPro" id="IPR001841">
    <property type="entry name" value="Znf_RING"/>
</dbReference>
<evidence type="ECO:0000256" key="1">
    <source>
        <dbReference type="ARBA" id="ARBA00000900"/>
    </source>
</evidence>
<dbReference type="Pfam" id="PF14369">
    <property type="entry name" value="Zn_ribbon_19"/>
    <property type="match status" value="1"/>
</dbReference>
<evidence type="ECO:0000256" key="6">
    <source>
        <dbReference type="ARBA" id="ARBA00022786"/>
    </source>
</evidence>
<evidence type="ECO:0000313" key="11">
    <source>
        <dbReference type="EMBL" id="KAK1278210.1"/>
    </source>
</evidence>
<name>A0AAV9BNW2_ACOGR</name>
<dbReference type="EMBL" id="JAUJYN010000002">
    <property type="protein sequence ID" value="KAK1278210.1"/>
    <property type="molecule type" value="Genomic_DNA"/>
</dbReference>
<evidence type="ECO:0000256" key="7">
    <source>
        <dbReference type="ARBA" id="ARBA00022833"/>
    </source>
</evidence>
<evidence type="ECO:0000259" key="10">
    <source>
        <dbReference type="PROSITE" id="PS50089"/>
    </source>
</evidence>
<dbReference type="Gene3D" id="3.30.40.10">
    <property type="entry name" value="Zinc/RING finger domain, C3HC4 (zinc finger)"/>
    <property type="match status" value="1"/>
</dbReference>
<dbReference type="PANTHER" id="PTHR15710:SF18">
    <property type="entry name" value="RING-TYPE E3 UBIQUITIN TRANSFERASE"/>
    <property type="match status" value="1"/>
</dbReference>
<feature type="domain" description="RING-type" evidence="10">
    <location>
        <begin position="144"/>
        <end position="185"/>
    </location>
</feature>
<comment type="caution">
    <text evidence="11">The sequence shown here is derived from an EMBL/GenBank/DDBJ whole genome shotgun (WGS) entry which is preliminary data.</text>
</comment>
<feature type="region of interest" description="Disordered" evidence="9">
    <location>
        <begin position="254"/>
        <end position="295"/>
    </location>
</feature>
<keyword evidence="7" id="KW-0862">Zinc</keyword>
<evidence type="ECO:0000256" key="2">
    <source>
        <dbReference type="ARBA" id="ARBA00012483"/>
    </source>
</evidence>
<dbReference type="GO" id="GO:0008270">
    <property type="term" value="F:zinc ion binding"/>
    <property type="evidence" value="ECO:0007669"/>
    <property type="project" value="UniProtKB-KW"/>
</dbReference>
<keyword evidence="12" id="KW-1185">Reference proteome</keyword>
<dbReference type="InterPro" id="IPR013083">
    <property type="entry name" value="Znf_RING/FYVE/PHD"/>
</dbReference>
<dbReference type="InterPro" id="IPR039525">
    <property type="entry name" value="RNF126-like_zinc-ribbon"/>
</dbReference>
<proteinExistence type="predicted"/>
<dbReference type="GO" id="GO:0061630">
    <property type="term" value="F:ubiquitin protein ligase activity"/>
    <property type="evidence" value="ECO:0007669"/>
    <property type="project" value="UniProtKB-EC"/>
</dbReference>
<dbReference type="SMART" id="SM00184">
    <property type="entry name" value="RING"/>
    <property type="match status" value="1"/>
</dbReference>
<evidence type="ECO:0000313" key="12">
    <source>
        <dbReference type="Proteomes" id="UP001179952"/>
    </source>
</evidence>
<reference evidence="11" key="1">
    <citation type="journal article" date="2023" name="Nat. Commun.">
        <title>Diploid and tetraploid genomes of Acorus and the evolution of monocots.</title>
        <authorList>
            <person name="Ma L."/>
            <person name="Liu K.W."/>
            <person name="Li Z."/>
            <person name="Hsiao Y.Y."/>
            <person name="Qi Y."/>
            <person name="Fu T."/>
            <person name="Tang G.D."/>
            <person name="Zhang D."/>
            <person name="Sun W.H."/>
            <person name="Liu D.K."/>
            <person name="Li Y."/>
            <person name="Chen G.Z."/>
            <person name="Liu X.D."/>
            <person name="Liao X.Y."/>
            <person name="Jiang Y.T."/>
            <person name="Yu X."/>
            <person name="Hao Y."/>
            <person name="Huang J."/>
            <person name="Zhao X.W."/>
            <person name="Ke S."/>
            <person name="Chen Y.Y."/>
            <person name="Wu W.L."/>
            <person name="Hsu J.L."/>
            <person name="Lin Y.F."/>
            <person name="Huang M.D."/>
            <person name="Li C.Y."/>
            <person name="Huang L."/>
            <person name="Wang Z.W."/>
            <person name="Zhao X."/>
            <person name="Zhong W.Y."/>
            <person name="Peng D.H."/>
            <person name="Ahmad S."/>
            <person name="Lan S."/>
            <person name="Zhang J.S."/>
            <person name="Tsai W.C."/>
            <person name="Van de Peer Y."/>
            <person name="Liu Z.J."/>
        </authorList>
    </citation>
    <scope>NUCLEOTIDE SEQUENCE</scope>
    <source>
        <strain evidence="11">SCP</strain>
    </source>
</reference>
<dbReference type="AlphaFoldDB" id="A0AAV9BNW2"/>
<evidence type="ECO:0000256" key="5">
    <source>
        <dbReference type="ARBA" id="ARBA00022771"/>
    </source>
</evidence>
<sequence>MASTTTAAAVAASATTGDGSSRGIAVAGATFSRQTYWCHECDMTVTLPFLQHHQQPLLLCPHCDGEFLEEMDSPPLAPTTFDSSDSDSDSDDLFFIDPSLRNDRLIVRLAEDPEPARRSRGASRSSIESIPTVTIAAADGGSICAVCKDEFAESGEAKQLPCRHVYHSDCILPWLANHNSCPVCRFQLPVEEVEVEERRRDRSRLFARFRDVVDDDLVGTRGAIRHIARRWGLFSVRLETSRSPTQMGLVAAPANSGETVSSLPVGSGGSGGRGGGRVDEDGDTVMSEVRGEAFD</sequence>
<feature type="compositionally biased region" description="Gly residues" evidence="9">
    <location>
        <begin position="266"/>
        <end position="275"/>
    </location>
</feature>
<keyword evidence="3" id="KW-0808">Transferase</keyword>
<keyword evidence="6" id="KW-0833">Ubl conjugation pathway</keyword>
<gene>
    <name evidence="11" type="ORF">QJS04_geneDACA020872</name>
</gene>
<dbReference type="Proteomes" id="UP001179952">
    <property type="component" value="Unassembled WGS sequence"/>
</dbReference>
<evidence type="ECO:0000256" key="9">
    <source>
        <dbReference type="SAM" id="MobiDB-lite"/>
    </source>
</evidence>
<dbReference type="GO" id="GO:0016567">
    <property type="term" value="P:protein ubiquitination"/>
    <property type="evidence" value="ECO:0007669"/>
    <property type="project" value="TreeGrafter"/>
</dbReference>
<dbReference type="GO" id="GO:0005737">
    <property type="term" value="C:cytoplasm"/>
    <property type="evidence" value="ECO:0007669"/>
    <property type="project" value="TreeGrafter"/>
</dbReference>